<dbReference type="InParanoid" id="A0A1S3EQE8"/>
<evidence type="ECO:0000313" key="3">
    <source>
        <dbReference type="RefSeq" id="XP_012866175.1"/>
    </source>
</evidence>
<dbReference type="AlphaFoldDB" id="A0A1S3EQE8"/>
<dbReference type="PANTHER" id="PTHR15562:SF0">
    <property type="entry name" value="TP53-TARGET GENE 5 PROTEIN"/>
    <property type="match status" value="1"/>
</dbReference>
<organism evidence="2 3">
    <name type="scientific">Dipodomys ordii</name>
    <name type="common">Ord's kangaroo rat</name>
    <dbReference type="NCBI Taxonomy" id="10020"/>
    <lineage>
        <taxon>Eukaryota</taxon>
        <taxon>Metazoa</taxon>
        <taxon>Chordata</taxon>
        <taxon>Craniata</taxon>
        <taxon>Vertebrata</taxon>
        <taxon>Euteleostomi</taxon>
        <taxon>Mammalia</taxon>
        <taxon>Eutheria</taxon>
        <taxon>Euarchontoglires</taxon>
        <taxon>Glires</taxon>
        <taxon>Rodentia</taxon>
        <taxon>Castorimorpha</taxon>
        <taxon>Heteromyidae</taxon>
        <taxon>Dipodomyinae</taxon>
        <taxon>Dipodomys</taxon>
    </lineage>
</organism>
<sequence length="274" mass="31591">MSPSEKKRPKNIVIFKIQENKLQDKTKQPASKLIERDRLKMVLRNLSFLKLLKSSNHRIQELHSLARRCWNSIIRVPKMLQISSGDSVCKKVKEKKEELQEAGSLKKQLESQKVESIGEPKELKDWKPKVESKLENKAKESPVAVPRKQDPEGARTSRGVGLRTGVQRREIRPQGPRVLFLKAYHHRTPMGDKKQLGMGDQWVWFDGLPTRIHVPGPRVMCRPSSLRWAKRCCTRLCSASLQMPMRRKYKVGVATPLQGWGEMQSKSRAWDVES</sequence>
<proteinExistence type="predicted"/>
<name>A0A1S3EQE8_DIPOR</name>
<protein>
    <submittedName>
        <fullName evidence="3">TP53-target gene 5 protein</fullName>
    </submittedName>
</protein>
<reference evidence="3" key="1">
    <citation type="submission" date="2025-08" db="UniProtKB">
        <authorList>
            <consortium name="RefSeq"/>
        </authorList>
    </citation>
    <scope>IDENTIFICATION</scope>
    <source>
        <tissue evidence="3">Kidney</tissue>
    </source>
</reference>
<dbReference type="PANTHER" id="PTHR15562">
    <property type="entry name" value="TP53-TARGET GENE 5 PROTEIN"/>
    <property type="match status" value="1"/>
</dbReference>
<dbReference type="Proteomes" id="UP000081671">
    <property type="component" value="Unplaced"/>
</dbReference>
<dbReference type="OrthoDB" id="9120343at2759"/>
<dbReference type="Pfam" id="PF15331">
    <property type="entry name" value="TP53IP5"/>
    <property type="match status" value="1"/>
</dbReference>
<evidence type="ECO:0000313" key="2">
    <source>
        <dbReference type="Proteomes" id="UP000081671"/>
    </source>
</evidence>
<dbReference type="KEGG" id="dord:105981530"/>
<keyword evidence="2" id="KW-1185">Reference proteome</keyword>
<accession>A0A1S3EQE8</accession>
<dbReference type="FunCoup" id="A0A1S3EQE8">
    <property type="interactions" value="102"/>
</dbReference>
<dbReference type="STRING" id="10020.ENSDORP00000014853"/>
<dbReference type="CTD" id="27296"/>
<feature type="region of interest" description="Disordered" evidence="1">
    <location>
        <begin position="102"/>
        <end position="162"/>
    </location>
</feature>
<dbReference type="GeneID" id="105981530"/>
<evidence type="ECO:0000256" key="1">
    <source>
        <dbReference type="SAM" id="MobiDB-lite"/>
    </source>
</evidence>
<dbReference type="InterPro" id="IPR029290">
    <property type="entry name" value="TP53TG5"/>
</dbReference>
<dbReference type="RefSeq" id="XP_012866175.1">
    <property type="nucleotide sequence ID" value="XM_013010721.1"/>
</dbReference>
<feature type="compositionally biased region" description="Basic and acidic residues" evidence="1">
    <location>
        <begin position="107"/>
        <end position="140"/>
    </location>
</feature>
<gene>
    <name evidence="3" type="primary">Tp53tg5</name>
</gene>